<protein>
    <submittedName>
        <fullName evidence="1">Uncharacterized protein</fullName>
    </submittedName>
</protein>
<evidence type="ECO:0000313" key="1">
    <source>
        <dbReference type="EMBL" id="KAD4385064.1"/>
    </source>
</evidence>
<keyword evidence="2" id="KW-1185">Reference proteome</keyword>
<proteinExistence type="predicted"/>
<name>A0A5N6N4F2_9ASTR</name>
<dbReference type="AlphaFoldDB" id="A0A5N6N4F2"/>
<reference evidence="1 2" key="1">
    <citation type="submission" date="2019-05" db="EMBL/GenBank/DDBJ databases">
        <title>Mikania micrantha, genome provides insights into the molecular mechanism of rapid growth.</title>
        <authorList>
            <person name="Liu B."/>
        </authorList>
    </citation>
    <scope>NUCLEOTIDE SEQUENCE [LARGE SCALE GENOMIC DNA]</scope>
    <source>
        <strain evidence="1">NLD-2019</strain>
        <tissue evidence="1">Leaf</tissue>
    </source>
</reference>
<organism evidence="1 2">
    <name type="scientific">Mikania micrantha</name>
    <name type="common">bitter vine</name>
    <dbReference type="NCBI Taxonomy" id="192012"/>
    <lineage>
        <taxon>Eukaryota</taxon>
        <taxon>Viridiplantae</taxon>
        <taxon>Streptophyta</taxon>
        <taxon>Embryophyta</taxon>
        <taxon>Tracheophyta</taxon>
        <taxon>Spermatophyta</taxon>
        <taxon>Magnoliopsida</taxon>
        <taxon>eudicotyledons</taxon>
        <taxon>Gunneridae</taxon>
        <taxon>Pentapetalae</taxon>
        <taxon>asterids</taxon>
        <taxon>campanulids</taxon>
        <taxon>Asterales</taxon>
        <taxon>Asteraceae</taxon>
        <taxon>Asteroideae</taxon>
        <taxon>Heliantheae alliance</taxon>
        <taxon>Eupatorieae</taxon>
        <taxon>Mikania</taxon>
    </lineage>
</organism>
<comment type="caution">
    <text evidence="1">The sequence shown here is derived from an EMBL/GenBank/DDBJ whole genome shotgun (WGS) entry which is preliminary data.</text>
</comment>
<sequence>MGKGCTQVGWAEGIEVTLGWWVVVRGGIWVAGKLGLRSLWDDRPWRKVGAAATSASATSAIPGATTPTTTPGEGKIGFLWRVMVAGLVSGGRLCWCGWSCKDC</sequence>
<gene>
    <name evidence="1" type="ORF">E3N88_25232</name>
</gene>
<accession>A0A5N6N4F2</accession>
<dbReference type="Proteomes" id="UP000326396">
    <property type="component" value="Linkage Group LG3"/>
</dbReference>
<evidence type="ECO:0000313" key="2">
    <source>
        <dbReference type="Proteomes" id="UP000326396"/>
    </source>
</evidence>
<dbReference type="EMBL" id="SZYD01000013">
    <property type="protein sequence ID" value="KAD4385064.1"/>
    <property type="molecule type" value="Genomic_DNA"/>
</dbReference>